<dbReference type="EMBL" id="BMUB01000006">
    <property type="protein sequence ID" value="GGU77772.1"/>
    <property type="molecule type" value="Genomic_DNA"/>
</dbReference>
<sequence>MRWVRAVMRGISSWGEKSGGARRGSGAPGQLAVRSRTGGYVAVRRRTGVAGGAVAWAYGGRPGWCRVLLPPPSAEVDVDLNRLDQWPARSEMGGILPSEDGQMALIQIKIG</sequence>
<reference evidence="1" key="1">
    <citation type="journal article" date="2014" name="Int. J. Syst. Evol. Microbiol.">
        <title>Complete genome sequence of Corynebacterium casei LMG S-19264T (=DSM 44701T), isolated from a smear-ripened cheese.</title>
        <authorList>
            <consortium name="US DOE Joint Genome Institute (JGI-PGF)"/>
            <person name="Walter F."/>
            <person name="Albersmeier A."/>
            <person name="Kalinowski J."/>
            <person name="Ruckert C."/>
        </authorList>
    </citation>
    <scope>NUCLEOTIDE SEQUENCE</scope>
    <source>
        <strain evidence="1">JCM 4434</strain>
    </source>
</reference>
<reference evidence="1" key="2">
    <citation type="submission" date="2020-09" db="EMBL/GenBank/DDBJ databases">
        <authorList>
            <person name="Sun Q."/>
            <person name="Ohkuma M."/>
        </authorList>
    </citation>
    <scope>NUCLEOTIDE SEQUENCE</scope>
    <source>
        <strain evidence="1">JCM 4434</strain>
    </source>
</reference>
<gene>
    <name evidence="1" type="ORF">GCM10010502_32120</name>
</gene>
<dbReference type="Proteomes" id="UP000610124">
    <property type="component" value="Unassembled WGS sequence"/>
</dbReference>
<evidence type="ECO:0000313" key="2">
    <source>
        <dbReference type="Proteomes" id="UP000610124"/>
    </source>
</evidence>
<dbReference type="AlphaFoldDB" id="A0A8H9HN13"/>
<accession>A0A8H9HN13</accession>
<comment type="caution">
    <text evidence="1">The sequence shown here is derived from an EMBL/GenBank/DDBJ whole genome shotgun (WGS) entry which is preliminary data.</text>
</comment>
<name>A0A8H9HN13_KITAU</name>
<proteinExistence type="predicted"/>
<protein>
    <submittedName>
        <fullName evidence="1">Uncharacterized protein</fullName>
    </submittedName>
</protein>
<evidence type="ECO:0000313" key="1">
    <source>
        <dbReference type="EMBL" id="GGU77772.1"/>
    </source>
</evidence>
<organism evidence="1 2">
    <name type="scientific">Kitasatospora aureofaciens</name>
    <name type="common">Streptomyces aureofaciens</name>
    <dbReference type="NCBI Taxonomy" id="1894"/>
    <lineage>
        <taxon>Bacteria</taxon>
        <taxon>Bacillati</taxon>
        <taxon>Actinomycetota</taxon>
        <taxon>Actinomycetes</taxon>
        <taxon>Kitasatosporales</taxon>
        <taxon>Streptomycetaceae</taxon>
        <taxon>Kitasatospora</taxon>
    </lineage>
</organism>